<keyword evidence="2 4" id="KW-0560">Oxidoreductase</keyword>
<dbReference type="InterPro" id="IPR029753">
    <property type="entry name" value="D-isomer_DH_CS"/>
</dbReference>
<organism evidence="7 8">
    <name type="scientific">Caballeronia glebae</name>
    <dbReference type="NCBI Taxonomy" id="1777143"/>
    <lineage>
        <taxon>Bacteria</taxon>
        <taxon>Pseudomonadati</taxon>
        <taxon>Pseudomonadota</taxon>
        <taxon>Betaproteobacteria</taxon>
        <taxon>Burkholderiales</taxon>
        <taxon>Burkholderiaceae</taxon>
        <taxon>Caballeronia</taxon>
    </lineage>
</organism>
<evidence type="ECO:0000259" key="5">
    <source>
        <dbReference type="Pfam" id="PF00389"/>
    </source>
</evidence>
<sequence>MHSESALLKVVFLDRSTIPASTNLKELPFAHVLEVFDSTTPDQLLDRIRDADIVITNKVRLSAEALTHAKKLRLVAIAATGSDNVDLATCNELGITVCNVREYAGHTVPEHTFALIFALRRSLVAYRRAVQAGRWQESGQFCFFDYPIKDLAGSTLGIIGDGVLGKATAAIGRSLGLNVLFAAFKGRNDMGMLYTPFERVLEESDIITLHCPLNSETRDLISDAEFATMKRKPLLINTARGGLVNEGALVRALKSNTISGAGFDVVTEEPLPVSNPLHEVLDHPSFILTPHVAWASEEAIQTLADQLMDNIAAFVRGVPANIVNKPRLQALENLRASSDL</sequence>
<proteinExistence type="inferred from homology"/>
<accession>A0A158A349</accession>
<evidence type="ECO:0000313" key="8">
    <source>
        <dbReference type="Proteomes" id="UP000054596"/>
    </source>
</evidence>
<evidence type="ECO:0000259" key="6">
    <source>
        <dbReference type="Pfam" id="PF02826"/>
    </source>
</evidence>
<comment type="caution">
    <text evidence="7">The sequence shown here is derived from an EMBL/GenBank/DDBJ whole genome shotgun (WGS) entry which is preliminary data.</text>
</comment>
<dbReference type="InterPro" id="IPR006139">
    <property type="entry name" value="D-isomer_2_OHA_DH_cat_dom"/>
</dbReference>
<reference evidence="7" key="1">
    <citation type="submission" date="2016-01" db="EMBL/GenBank/DDBJ databases">
        <authorList>
            <person name="Peeters C."/>
        </authorList>
    </citation>
    <scope>NUCLEOTIDE SEQUENCE [LARGE SCALE GENOMIC DNA]</scope>
    <source>
        <strain evidence="7">LMG 29325</strain>
    </source>
</reference>
<dbReference type="Proteomes" id="UP000054596">
    <property type="component" value="Unassembled WGS sequence"/>
</dbReference>
<protein>
    <submittedName>
        <fullName evidence="7">Glycerate dehydrogenase</fullName>
    </submittedName>
</protein>
<dbReference type="InterPro" id="IPR036291">
    <property type="entry name" value="NAD(P)-bd_dom_sf"/>
</dbReference>
<dbReference type="Gene3D" id="3.40.50.720">
    <property type="entry name" value="NAD(P)-binding Rossmann-like Domain"/>
    <property type="match status" value="2"/>
</dbReference>
<dbReference type="Pfam" id="PF02826">
    <property type="entry name" value="2-Hacid_dh_C"/>
    <property type="match status" value="1"/>
</dbReference>
<feature type="domain" description="D-isomer specific 2-hydroxyacid dehydrogenase catalytic" evidence="5">
    <location>
        <begin position="32"/>
        <end position="324"/>
    </location>
</feature>
<dbReference type="InterPro" id="IPR050418">
    <property type="entry name" value="D-iso_2-hydroxyacid_DH_PdxB"/>
</dbReference>
<keyword evidence="8" id="KW-1185">Reference proteome</keyword>
<dbReference type="CDD" id="cd12162">
    <property type="entry name" value="2-Hacid_dh_4"/>
    <property type="match status" value="1"/>
</dbReference>
<dbReference type="OrthoDB" id="9805416at2"/>
<dbReference type="PANTHER" id="PTHR43761">
    <property type="entry name" value="D-ISOMER SPECIFIC 2-HYDROXYACID DEHYDROGENASE FAMILY PROTEIN (AFU_ORTHOLOGUE AFUA_1G13630)"/>
    <property type="match status" value="1"/>
</dbReference>
<dbReference type="InterPro" id="IPR006140">
    <property type="entry name" value="D-isomer_DH_NAD-bd"/>
</dbReference>
<dbReference type="GO" id="GO:0051287">
    <property type="term" value="F:NAD binding"/>
    <property type="evidence" value="ECO:0007669"/>
    <property type="project" value="InterPro"/>
</dbReference>
<evidence type="ECO:0000256" key="2">
    <source>
        <dbReference type="ARBA" id="ARBA00023002"/>
    </source>
</evidence>
<dbReference type="AlphaFoldDB" id="A0A158A349"/>
<evidence type="ECO:0000256" key="4">
    <source>
        <dbReference type="RuleBase" id="RU003719"/>
    </source>
</evidence>
<feature type="domain" description="D-isomer specific 2-hydroxyacid dehydrogenase NAD-binding" evidence="6">
    <location>
        <begin position="113"/>
        <end position="293"/>
    </location>
</feature>
<dbReference type="SUPFAM" id="SSF52283">
    <property type="entry name" value="Formate/glycerate dehydrogenase catalytic domain-like"/>
    <property type="match status" value="1"/>
</dbReference>
<keyword evidence="3" id="KW-0520">NAD</keyword>
<dbReference type="PROSITE" id="PS00670">
    <property type="entry name" value="D_2_HYDROXYACID_DH_2"/>
    <property type="match status" value="1"/>
</dbReference>
<dbReference type="PROSITE" id="PS00671">
    <property type="entry name" value="D_2_HYDROXYACID_DH_3"/>
    <property type="match status" value="1"/>
</dbReference>
<dbReference type="Pfam" id="PF00389">
    <property type="entry name" value="2-Hacid_dh"/>
    <property type="match status" value="1"/>
</dbReference>
<evidence type="ECO:0000256" key="3">
    <source>
        <dbReference type="ARBA" id="ARBA00023027"/>
    </source>
</evidence>
<dbReference type="PANTHER" id="PTHR43761:SF1">
    <property type="entry name" value="D-ISOMER SPECIFIC 2-HYDROXYACID DEHYDROGENASE CATALYTIC DOMAIN-CONTAINING PROTEIN-RELATED"/>
    <property type="match status" value="1"/>
</dbReference>
<name>A0A158A349_9BURK</name>
<dbReference type="STRING" id="1777143.AWB82_01644"/>
<evidence type="ECO:0000256" key="1">
    <source>
        <dbReference type="ARBA" id="ARBA00005854"/>
    </source>
</evidence>
<dbReference type="RefSeq" id="WP_086966777.1">
    <property type="nucleotide sequence ID" value="NZ_FCOJ02000009.1"/>
</dbReference>
<dbReference type="GO" id="GO:0016616">
    <property type="term" value="F:oxidoreductase activity, acting on the CH-OH group of donors, NAD or NADP as acceptor"/>
    <property type="evidence" value="ECO:0007669"/>
    <property type="project" value="InterPro"/>
</dbReference>
<evidence type="ECO:0000313" key="7">
    <source>
        <dbReference type="EMBL" id="SAK52241.1"/>
    </source>
</evidence>
<dbReference type="EMBL" id="FCOJ02000009">
    <property type="protein sequence ID" value="SAK52241.1"/>
    <property type="molecule type" value="Genomic_DNA"/>
</dbReference>
<gene>
    <name evidence="7" type="ORF">AWB82_01644</name>
</gene>
<dbReference type="SUPFAM" id="SSF51735">
    <property type="entry name" value="NAD(P)-binding Rossmann-fold domains"/>
    <property type="match status" value="1"/>
</dbReference>
<comment type="similarity">
    <text evidence="1 4">Belongs to the D-isomer specific 2-hydroxyacid dehydrogenase family.</text>
</comment>